<proteinExistence type="predicted"/>
<accession>A0A0C3BBM7</accession>
<reference evidence="2" key="2">
    <citation type="submission" date="2015-01" db="EMBL/GenBank/DDBJ databases">
        <title>Evolutionary Origins and Diversification of the Mycorrhizal Mutualists.</title>
        <authorList>
            <consortium name="DOE Joint Genome Institute"/>
            <consortium name="Mycorrhizal Genomics Consortium"/>
            <person name="Kohler A."/>
            <person name="Kuo A."/>
            <person name="Nagy L.G."/>
            <person name="Floudas D."/>
            <person name="Copeland A."/>
            <person name="Barry K.W."/>
            <person name="Cichocki N."/>
            <person name="Veneault-Fourrey C."/>
            <person name="LaButti K."/>
            <person name="Lindquist E.A."/>
            <person name="Lipzen A."/>
            <person name="Lundell T."/>
            <person name="Morin E."/>
            <person name="Murat C."/>
            <person name="Riley R."/>
            <person name="Ohm R."/>
            <person name="Sun H."/>
            <person name="Tunlid A."/>
            <person name="Henrissat B."/>
            <person name="Grigoriev I.V."/>
            <person name="Hibbett D.S."/>
            <person name="Martin F."/>
        </authorList>
    </citation>
    <scope>NUCLEOTIDE SEQUENCE [LARGE SCALE GENOMIC DNA]</scope>
    <source>
        <strain evidence="2">MAFF 305830</strain>
    </source>
</reference>
<protein>
    <submittedName>
        <fullName evidence="1">Uncharacterized protein</fullName>
    </submittedName>
</protein>
<dbReference type="EMBL" id="KN824277">
    <property type="protein sequence ID" value="KIM34220.1"/>
    <property type="molecule type" value="Genomic_DNA"/>
</dbReference>
<reference evidence="1 2" key="1">
    <citation type="submission" date="2014-04" db="EMBL/GenBank/DDBJ databases">
        <authorList>
            <consortium name="DOE Joint Genome Institute"/>
            <person name="Kuo A."/>
            <person name="Zuccaro A."/>
            <person name="Kohler A."/>
            <person name="Nagy L.G."/>
            <person name="Floudas D."/>
            <person name="Copeland A."/>
            <person name="Barry K.W."/>
            <person name="Cichocki N."/>
            <person name="Veneault-Fourrey C."/>
            <person name="LaButti K."/>
            <person name="Lindquist E.A."/>
            <person name="Lipzen A."/>
            <person name="Lundell T."/>
            <person name="Morin E."/>
            <person name="Murat C."/>
            <person name="Sun H."/>
            <person name="Tunlid A."/>
            <person name="Henrissat B."/>
            <person name="Grigoriev I.V."/>
            <person name="Hibbett D.S."/>
            <person name="Martin F."/>
            <person name="Nordberg H.P."/>
            <person name="Cantor M.N."/>
            <person name="Hua S.X."/>
        </authorList>
    </citation>
    <scope>NUCLEOTIDE SEQUENCE [LARGE SCALE GENOMIC DNA]</scope>
    <source>
        <strain evidence="1 2">MAFF 305830</strain>
    </source>
</reference>
<dbReference type="HOGENOM" id="CLU_1283704_0_0_1"/>
<dbReference type="Proteomes" id="UP000054097">
    <property type="component" value="Unassembled WGS sequence"/>
</dbReference>
<keyword evidence="2" id="KW-1185">Reference proteome</keyword>
<evidence type="ECO:0000313" key="1">
    <source>
        <dbReference type="EMBL" id="KIM34220.1"/>
    </source>
</evidence>
<organism evidence="1 2">
    <name type="scientific">Serendipita vermifera MAFF 305830</name>
    <dbReference type="NCBI Taxonomy" id="933852"/>
    <lineage>
        <taxon>Eukaryota</taxon>
        <taxon>Fungi</taxon>
        <taxon>Dikarya</taxon>
        <taxon>Basidiomycota</taxon>
        <taxon>Agaricomycotina</taxon>
        <taxon>Agaricomycetes</taxon>
        <taxon>Sebacinales</taxon>
        <taxon>Serendipitaceae</taxon>
        <taxon>Serendipita</taxon>
    </lineage>
</organism>
<gene>
    <name evidence="1" type="ORF">M408DRAFT_325680</name>
</gene>
<dbReference type="OrthoDB" id="3193854at2759"/>
<sequence>MSDLEIRQRLQASTYGEGRQLVKWINSPEVLERLSDPSIHNYPAGTTILQSGPWVVSRNVSLNTNAMTAGILVSERNDEFTVLGVAIRHPSFQQLAVILRLPVSNDVLRACAPSSRKTLAQHIVSAMSMGLSSNGIVSIRGPLLATHSISNQQLYRRDAWLEETVQGIIRKRELLFSYGA</sequence>
<evidence type="ECO:0000313" key="2">
    <source>
        <dbReference type="Proteomes" id="UP000054097"/>
    </source>
</evidence>
<dbReference type="AlphaFoldDB" id="A0A0C3BBM7"/>
<name>A0A0C3BBM7_SERVB</name>